<comment type="caution">
    <text evidence="1">The sequence shown here is derived from an EMBL/GenBank/DDBJ whole genome shotgun (WGS) entry which is preliminary data.</text>
</comment>
<dbReference type="RefSeq" id="WP_225114932.1">
    <property type="nucleotide sequence ID" value="NZ_FMAE01000018.1"/>
</dbReference>
<name>A0ABV4GPZ4_9BRAD</name>
<organism evidence="1 2">
    <name type="scientific">Bradyrhizobium yuanmingense</name>
    <dbReference type="NCBI Taxonomy" id="108015"/>
    <lineage>
        <taxon>Bacteria</taxon>
        <taxon>Pseudomonadati</taxon>
        <taxon>Pseudomonadota</taxon>
        <taxon>Alphaproteobacteria</taxon>
        <taxon>Hyphomicrobiales</taxon>
        <taxon>Nitrobacteraceae</taxon>
        <taxon>Bradyrhizobium</taxon>
    </lineage>
</organism>
<dbReference type="EMBL" id="JBGBZN010000002">
    <property type="protein sequence ID" value="MEY9472972.1"/>
    <property type="molecule type" value="Genomic_DNA"/>
</dbReference>
<reference evidence="1 2" key="1">
    <citation type="submission" date="2024-07" db="EMBL/GenBank/DDBJ databases">
        <title>Genomic Encyclopedia of Type Strains, Phase V (KMG-V): Genome sequencing to study the core and pangenomes of soil and plant-associated prokaryotes.</title>
        <authorList>
            <person name="Whitman W."/>
        </authorList>
    </citation>
    <scope>NUCLEOTIDE SEQUENCE [LARGE SCALE GENOMIC DNA]</scope>
    <source>
        <strain evidence="1 2">USDA 222</strain>
    </source>
</reference>
<proteinExistence type="predicted"/>
<protein>
    <submittedName>
        <fullName evidence="1">Uncharacterized protein</fullName>
    </submittedName>
</protein>
<keyword evidence="2" id="KW-1185">Reference proteome</keyword>
<evidence type="ECO:0000313" key="1">
    <source>
        <dbReference type="EMBL" id="MEY9472972.1"/>
    </source>
</evidence>
<sequence length="141" mass="14490">MRADVPGDNSGRMIRTGTVLCASNSKGAEPPEITERRNHSINPASLFVSFLQAVPARTAGIGHLAAPPLSGFYDMDTGTADIAATAPEAGTNTDNAANGGDNSPAALLQRAFEKALVAVATQVISDSQSDMDDAMSELDDG</sequence>
<gene>
    <name evidence="1" type="ORF">ABH992_005371</name>
</gene>
<evidence type="ECO:0000313" key="2">
    <source>
        <dbReference type="Proteomes" id="UP001565474"/>
    </source>
</evidence>
<dbReference type="Proteomes" id="UP001565474">
    <property type="component" value="Unassembled WGS sequence"/>
</dbReference>
<accession>A0ABV4GPZ4</accession>